<dbReference type="KEGG" id="gom:D7316_00961"/>
<dbReference type="EMBL" id="CP033972">
    <property type="protein sequence ID" value="AZG44377.1"/>
    <property type="molecule type" value="Genomic_DNA"/>
</dbReference>
<dbReference type="EC" id="3.3.2.1" evidence="2"/>
<evidence type="ECO:0000313" key="2">
    <source>
        <dbReference type="EMBL" id="AZG44377.1"/>
    </source>
</evidence>
<dbReference type="Pfam" id="PF00550">
    <property type="entry name" value="PP-binding"/>
    <property type="match status" value="1"/>
</dbReference>
<evidence type="ECO:0000313" key="3">
    <source>
        <dbReference type="Proteomes" id="UP000271469"/>
    </source>
</evidence>
<sequence length="92" mass="9742">MATTSSTLTRERIIGDIAEILQVPVEEIGDDTNVLDVGLDSVRLMSLIERWRAAGAVKADLVALASDPVVGAWVRELTEDAAAAGHTQGADR</sequence>
<dbReference type="Proteomes" id="UP000271469">
    <property type="component" value="Chromosome"/>
</dbReference>
<dbReference type="RefSeq" id="WP_124707256.1">
    <property type="nucleotide sequence ID" value="NZ_CP033972.1"/>
</dbReference>
<organism evidence="2 3">
    <name type="scientific">Gordonia insulae</name>
    <dbReference type="NCBI Taxonomy" id="2420509"/>
    <lineage>
        <taxon>Bacteria</taxon>
        <taxon>Bacillati</taxon>
        <taxon>Actinomycetota</taxon>
        <taxon>Actinomycetes</taxon>
        <taxon>Mycobacteriales</taxon>
        <taxon>Gordoniaceae</taxon>
        <taxon>Gordonia</taxon>
    </lineage>
</organism>
<dbReference type="PROSITE" id="PS50075">
    <property type="entry name" value="CARRIER"/>
    <property type="match status" value="1"/>
</dbReference>
<proteinExistence type="predicted"/>
<protein>
    <submittedName>
        <fullName evidence="2">Isochorismatase</fullName>
        <ecNumber evidence="2">3.3.2.1</ecNumber>
    </submittedName>
</protein>
<dbReference type="InterPro" id="IPR036736">
    <property type="entry name" value="ACP-like_sf"/>
</dbReference>
<dbReference type="Gene3D" id="1.10.1200.10">
    <property type="entry name" value="ACP-like"/>
    <property type="match status" value="1"/>
</dbReference>
<reference evidence="2 3" key="1">
    <citation type="submission" date="2018-11" db="EMBL/GenBank/DDBJ databases">
        <title>Gordonia insulae sp. nov., isolated from an island soil.</title>
        <authorList>
            <person name="Kim Y.S."/>
            <person name="Kim S.B."/>
        </authorList>
    </citation>
    <scope>NUCLEOTIDE SEQUENCE [LARGE SCALE GENOMIC DNA]</scope>
    <source>
        <strain evidence="2 3">MMS17-SY073</strain>
    </source>
</reference>
<dbReference type="InterPro" id="IPR009081">
    <property type="entry name" value="PP-bd_ACP"/>
</dbReference>
<dbReference type="SUPFAM" id="SSF47336">
    <property type="entry name" value="ACP-like"/>
    <property type="match status" value="1"/>
</dbReference>
<keyword evidence="2" id="KW-0378">Hydrolase</keyword>
<gene>
    <name evidence="2" type="primary">dhbB_2</name>
    <name evidence="2" type="ORF">D7316_00961</name>
</gene>
<dbReference type="OrthoDB" id="2455700at2"/>
<name>A0A3G8JH15_9ACTN</name>
<evidence type="ECO:0000259" key="1">
    <source>
        <dbReference type="PROSITE" id="PS50075"/>
    </source>
</evidence>
<feature type="domain" description="Carrier" evidence="1">
    <location>
        <begin position="4"/>
        <end position="81"/>
    </location>
</feature>
<dbReference type="GO" id="GO:0008908">
    <property type="term" value="F:isochorismatase activity"/>
    <property type="evidence" value="ECO:0007669"/>
    <property type="project" value="UniProtKB-EC"/>
</dbReference>
<dbReference type="AlphaFoldDB" id="A0A3G8JH15"/>
<accession>A0A3G8JH15</accession>
<keyword evidence="3" id="KW-1185">Reference proteome</keyword>